<feature type="binding site" evidence="6">
    <location>
        <position position="9"/>
    </location>
    <ligand>
        <name>Mg(2+)</name>
        <dbReference type="ChEBI" id="CHEBI:18420"/>
        <label>1</label>
    </ligand>
</feature>
<protein>
    <submittedName>
        <fullName evidence="9">Exodeoxyribonuclease III</fullName>
        <ecNumber evidence="9">3.1.11.2</ecNumber>
    </submittedName>
</protein>
<dbReference type="SUPFAM" id="SSF56219">
    <property type="entry name" value="DNase I-like"/>
    <property type="match status" value="1"/>
</dbReference>
<evidence type="ECO:0000256" key="5">
    <source>
        <dbReference type="PIRSR" id="PIRSR604808-1"/>
    </source>
</evidence>
<evidence type="ECO:0000256" key="2">
    <source>
        <dbReference type="ARBA" id="ARBA00022723"/>
    </source>
</evidence>
<sequence>MRFRLATWNINSVRLRLDLVQRFVRAENPDVLCLQEIKCQEDQFPRAAFEAMGFPHIAVTGQKGYHGVATVSKIPLVKMDRLDLCGDGHARHVSVVIDDGLIGHKPLTLHNFYIPAGGDIPDPAANDKFQHKLDFLDALTAWSAAHKTKAKNRMILVGDLNVAPLPTDVWSHKQLLKVVSHTPPETERMAKALASHDWIDVMRRHVPPEQSLFTWWSYRNRDWRVANRGRRLDHIWTTPALEGAAVAMRVLQETRDWERTSDHVPVISDFEIA</sequence>
<feature type="active site" evidence="5">
    <location>
        <position position="113"/>
    </location>
</feature>
<comment type="similarity">
    <text evidence="1">Belongs to the DNA repair enzymes AP/ExoA family.</text>
</comment>
<evidence type="ECO:0000256" key="4">
    <source>
        <dbReference type="ARBA" id="ARBA00022842"/>
    </source>
</evidence>
<feature type="binding site" evidence="6">
    <location>
        <position position="262"/>
    </location>
    <ligand>
        <name>Mg(2+)</name>
        <dbReference type="ChEBI" id="CHEBI:18420"/>
        <label>1</label>
    </ligand>
</feature>
<dbReference type="GO" id="GO:0003677">
    <property type="term" value="F:DNA binding"/>
    <property type="evidence" value="ECO:0007669"/>
    <property type="project" value="InterPro"/>
</dbReference>
<dbReference type="PANTHER" id="PTHR43250:SF2">
    <property type="entry name" value="EXODEOXYRIBONUCLEASE III"/>
    <property type="match status" value="1"/>
</dbReference>
<dbReference type="Gene3D" id="3.60.10.10">
    <property type="entry name" value="Endonuclease/exonuclease/phosphatase"/>
    <property type="match status" value="1"/>
</dbReference>
<dbReference type="STRING" id="1384459.GL4_0339"/>
<dbReference type="InterPro" id="IPR036691">
    <property type="entry name" value="Endo/exonu/phosph_ase_sf"/>
</dbReference>
<reference evidence="9 10" key="1">
    <citation type="submission" date="2014-09" db="EMBL/GenBank/DDBJ databases">
        <title>Genome sequencing of Methyloceanibacter caenitepidi Gela4.</title>
        <authorList>
            <person name="Takeuchi M."/>
            <person name="Susumu S."/>
            <person name="Kamagata Y."/>
            <person name="Oshima K."/>
            <person name="Hattori M."/>
            <person name="Iwasaki W."/>
        </authorList>
    </citation>
    <scope>NUCLEOTIDE SEQUENCE [LARGE SCALE GENOMIC DNA]</scope>
    <source>
        <strain evidence="9 10">Gela4</strain>
    </source>
</reference>
<name>A0A0A8K1F0_9HYPH</name>
<comment type="cofactor">
    <cofactor evidence="6">
        <name>Mg(2+)</name>
        <dbReference type="ChEBI" id="CHEBI:18420"/>
    </cofactor>
    <cofactor evidence="6">
        <name>Mn(2+)</name>
        <dbReference type="ChEBI" id="CHEBI:29035"/>
    </cofactor>
    <text evidence="6">Probably binds two magnesium or manganese ions per subunit.</text>
</comment>
<feature type="binding site" evidence="6">
    <location>
        <position position="36"/>
    </location>
    <ligand>
        <name>Mg(2+)</name>
        <dbReference type="ChEBI" id="CHEBI:18420"/>
        <label>1</label>
    </ligand>
</feature>
<organism evidence="9 10">
    <name type="scientific">Methyloceanibacter caenitepidi</name>
    <dbReference type="NCBI Taxonomy" id="1384459"/>
    <lineage>
        <taxon>Bacteria</taxon>
        <taxon>Pseudomonadati</taxon>
        <taxon>Pseudomonadota</taxon>
        <taxon>Alphaproteobacteria</taxon>
        <taxon>Hyphomicrobiales</taxon>
        <taxon>Hyphomicrobiaceae</taxon>
        <taxon>Methyloceanibacter</taxon>
    </lineage>
</organism>
<evidence type="ECO:0000313" key="9">
    <source>
        <dbReference type="EMBL" id="BAQ15809.1"/>
    </source>
</evidence>
<dbReference type="OrthoDB" id="9803914at2"/>
<dbReference type="InterPro" id="IPR020847">
    <property type="entry name" value="AP_endonuclease_F1_BS"/>
</dbReference>
<evidence type="ECO:0000256" key="1">
    <source>
        <dbReference type="ARBA" id="ARBA00007092"/>
    </source>
</evidence>
<keyword evidence="2 6" id="KW-0479">Metal-binding</keyword>
<evidence type="ECO:0000313" key="10">
    <source>
        <dbReference type="Proteomes" id="UP000031643"/>
    </source>
</evidence>
<dbReference type="GO" id="GO:0046872">
    <property type="term" value="F:metal ion binding"/>
    <property type="evidence" value="ECO:0007669"/>
    <property type="project" value="UniProtKB-KW"/>
</dbReference>
<dbReference type="Proteomes" id="UP000031643">
    <property type="component" value="Chromosome"/>
</dbReference>
<dbReference type="GO" id="GO:0008311">
    <property type="term" value="F:double-stranded DNA 3'-5' DNA exonuclease activity"/>
    <property type="evidence" value="ECO:0007669"/>
    <property type="project" value="UniProtKB-EC"/>
</dbReference>
<dbReference type="RefSeq" id="WP_045363855.1">
    <property type="nucleotide sequence ID" value="NZ_AP014648.1"/>
</dbReference>
<feature type="active site" description="Proton acceptor" evidence="5">
    <location>
        <position position="263"/>
    </location>
</feature>
<dbReference type="NCBIfam" id="TIGR00633">
    <property type="entry name" value="xth"/>
    <property type="match status" value="1"/>
</dbReference>
<feature type="site" description="Interaction with DNA substrate" evidence="7">
    <location>
        <position position="263"/>
    </location>
</feature>
<dbReference type="CDD" id="cd09086">
    <property type="entry name" value="ExoIII-like_AP-endo"/>
    <property type="match status" value="1"/>
</dbReference>
<feature type="binding site" evidence="6">
    <location>
        <position position="161"/>
    </location>
    <ligand>
        <name>Mg(2+)</name>
        <dbReference type="ChEBI" id="CHEBI:18420"/>
        <label>1</label>
    </ligand>
</feature>
<accession>A0A0A8K1F0</accession>
<dbReference type="EMBL" id="AP014648">
    <property type="protein sequence ID" value="BAQ15809.1"/>
    <property type="molecule type" value="Genomic_DNA"/>
</dbReference>
<dbReference type="PANTHER" id="PTHR43250">
    <property type="entry name" value="EXODEOXYRIBONUCLEASE III"/>
    <property type="match status" value="1"/>
</dbReference>
<dbReference type="InterPro" id="IPR004808">
    <property type="entry name" value="AP_endonuc_1"/>
</dbReference>
<dbReference type="InterPro" id="IPR005135">
    <property type="entry name" value="Endo/exonuclease/phosphatase"/>
</dbReference>
<keyword evidence="6" id="KW-0464">Manganese</keyword>
<dbReference type="AlphaFoldDB" id="A0A0A8K1F0"/>
<feature type="binding site" evidence="6">
    <location>
        <position position="263"/>
    </location>
    <ligand>
        <name>Mg(2+)</name>
        <dbReference type="ChEBI" id="CHEBI:18420"/>
        <label>1</label>
    </ligand>
</feature>
<dbReference type="PROSITE" id="PS51435">
    <property type="entry name" value="AP_NUCLEASE_F1_4"/>
    <property type="match status" value="1"/>
</dbReference>
<feature type="site" description="Important for catalytic activity" evidence="7">
    <location>
        <position position="233"/>
    </location>
</feature>
<evidence type="ECO:0000256" key="6">
    <source>
        <dbReference type="PIRSR" id="PIRSR604808-2"/>
    </source>
</evidence>
<dbReference type="EC" id="3.1.11.2" evidence="9"/>
<dbReference type="PROSITE" id="PS00726">
    <property type="entry name" value="AP_NUCLEASE_F1_1"/>
    <property type="match status" value="1"/>
</dbReference>
<dbReference type="KEGG" id="mcg:GL4_0339"/>
<dbReference type="Pfam" id="PF03372">
    <property type="entry name" value="Exo_endo_phos"/>
    <property type="match status" value="1"/>
</dbReference>
<evidence type="ECO:0000259" key="8">
    <source>
        <dbReference type="Pfam" id="PF03372"/>
    </source>
</evidence>
<dbReference type="InterPro" id="IPR037493">
    <property type="entry name" value="ExoIII-like"/>
</dbReference>
<dbReference type="HOGENOM" id="CLU_027539_0_0_5"/>
<gene>
    <name evidence="9" type="ORF">GL4_0339</name>
</gene>
<feature type="active site" description="Proton donor/acceptor" evidence="5">
    <location>
        <position position="159"/>
    </location>
</feature>
<feature type="domain" description="Endonuclease/exonuclease/phosphatase" evidence="8">
    <location>
        <begin position="6"/>
        <end position="263"/>
    </location>
</feature>
<proteinExistence type="inferred from homology"/>
<dbReference type="GO" id="GO:0004519">
    <property type="term" value="F:endonuclease activity"/>
    <property type="evidence" value="ECO:0007669"/>
    <property type="project" value="InterPro"/>
</dbReference>
<keyword evidence="3 9" id="KW-0378">Hydrolase</keyword>
<feature type="site" description="Transition state stabilizer" evidence="7">
    <location>
        <position position="161"/>
    </location>
</feature>
<keyword evidence="10" id="KW-1185">Reference proteome</keyword>
<evidence type="ECO:0000256" key="7">
    <source>
        <dbReference type="PIRSR" id="PIRSR604808-3"/>
    </source>
</evidence>
<evidence type="ECO:0000256" key="3">
    <source>
        <dbReference type="ARBA" id="ARBA00022801"/>
    </source>
</evidence>
<dbReference type="GO" id="GO:0006281">
    <property type="term" value="P:DNA repair"/>
    <property type="evidence" value="ECO:0007669"/>
    <property type="project" value="InterPro"/>
</dbReference>
<feature type="binding site" evidence="6">
    <location>
        <position position="159"/>
    </location>
    <ligand>
        <name>Mg(2+)</name>
        <dbReference type="ChEBI" id="CHEBI:18420"/>
        <label>1</label>
    </ligand>
</feature>
<keyword evidence="4 6" id="KW-0460">Magnesium</keyword>